<dbReference type="EMBL" id="QZFU01000041">
    <property type="protein sequence ID" value="RJO70024.1"/>
    <property type="molecule type" value="Genomic_DNA"/>
</dbReference>
<name>A0A3A4K9G8_9NOCA</name>
<accession>A0A3A4K9G8</accession>
<dbReference type="Proteomes" id="UP000266677">
    <property type="component" value="Unassembled WGS sequence"/>
</dbReference>
<keyword evidence="2" id="KW-1185">Reference proteome</keyword>
<organism evidence="1 2">
    <name type="scientific">Nocardia panacis</name>
    <dbReference type="NCBI Taxonomy" id="2340916"/>
    <lineage>
        <taxon>Bacteria</taxon>
        <taxon>Bacillati</taxon>
        <taxon>Actinomycetota</taxon>
        <taxon>Actinomycetes</taxon>
        <taxon>Mycobacteriales</taxon>
        <taxon>Nocardiaceae</taxon>
        <taxon>Nocardia</taxon>
    </lineage>
</organism>
<dbReference type="AlphaFoldDB" id="A0A3A4K9G8"/>
<reference evidence="1 2" key="1">
    <citation type="submission" date="2018-09" db="EMBL/GenBank/DDBJ databases">
        <title>YIM PH21274 draft genome.</title>
        <authorList>
            <person name="Miao C."/>
        </authorList>
    </citation>
    <scope>NUCLEOTIDE SEQUENCE [LARGE SCALE GENOMIC DNA]</scope>
    <source>
        <strain evidence="1 2">YIM PH 21724</strain>
    </source>
</reference>
<sequence>MQRLARLIALCPGCHQVQHSGLARVQGREHEVIDRLRRLNNWTEAQAGQDLNRSSDRCMALDRFAWDLDLSVLRGRLIVNGYPDLYVPAADRARLGNSFFGTPRAGQAGFF</sequence>
<evidence type="ECO:0000313" key="2">
    <source>
        <dbReference type="Proteomes" id="UP000266677"/>
    </source>
</evidence>
<evidence type="ECO:0000313" key="1">
    <source>
        <dbReference type="EMBL" id="RJO70024.1"/>
    </source>
</evidence>
<proteinExistence type="predicted"/>
<evidence type="ECO:0008006" key="3">
    <source>
        <dbReference type="Google" id="ProtNLM"/>
    </source>
</evidence>
<gene>
    <name evidence="1" type="ORF">D5S18_29625</name>
</gene>
<comment type="caution">
    <text evidence="1">The sequence shown here is derived from an EMBL/GenBank/DDBJ whole genome shotgun (WGS) entry which is preliminary data.</text>
</comment>
<protein>
    <recommendedName>
        <fullName evidence="3">HNH endonuclease</fullName>
    </recommendedName>
</protein>